<name>A0ABD4WSA6_PRIMG</name>
<accession>A0ABD4WSA6</accession>
<gene>
    <name evidence="1" type="ORF">PVE99_11870</name>
</gene>
<sequence>MKKALDEAEKKARVRDSKLEELINQAEVGLSADQQKTLLEILHRTTGDNYFIGKRKKKTDGVRFVQIIMDNYNYLSEIEYLTNAEKAFLMDLIPYVEFKTNIIIERSSDEEEVNSNSASPSYLARKLKRDRSKVSSMMNSLMKKGILAVAETGSTTEDGRICTSRTWFVNPNLLCCSAKDDVDKVTQKIFKRSLKNFRVEGSSKKHQLPIYLF</sequence>
<reference evidence="1 2" key="1">
    <citation type="submission" date="2023-02" db="EMBL/GenBank/DDBJ databases">
        <authorList>
            <person name="Olszewska D."/>
        </authorList>
    </citation>
    <scope>NUCLEOTIDE SEQUENCE [LARGE SCALE GENOMIC DNA]</scope>
    <source>
        <strain evidence="1 2">FDU301</strain>
    </source>
</reference>
<evidence type="ECO:0000313" key="1">
    <source>
        <dbReference type="EMBL" id="MDD9783100.1"/>
    </source>
</evidence>
<comment type="caution">
    <text evidence="1">The sequence shown here is derived from an EMBL/GenBank/DDBJ whole genome shotgun (WGS) entry which is preliminary data.</text>
</comment>
<organism evidence="1 2">
    <name type="scientific">Priestia megaterium</name>
    <name type="common">Bacillus megaterium</name>
    <dbReference type="NCBI Taxonomy" id="1404"/>
    <lineage>
        <taxon>Bacteria</taxon>
        <taxon>Bacillati</taxon>
        <taxon>Bacillota</taxon>
        <taxon>Bacilli</taxon>
        <taxon>Bacillales</taxon>
        <taxon>Bacillaceae</taxon>
        <taxon>Priestia</taxon>
    </lineage>
</organism>
<dbReference type="Proteomes" id="UP001213771">
    <property type="component" value="Unassembled WGS sequence"/>
</dbReference>
<protein>
    <submittedName>
        <fullName evidence="1">MarR family transcriptional regulator</fullName>
    </submittedName>
</protein>
<dbReference type="EMBL" id="JARAOX010000164">
    <property type="protein sequence ID" value="MDD9783100.1"/>
    <property type="molecule type" value="Genomic_DNA"/>
</dbReference>
<proteinExistence type="predicted"/>
<dbReference type="AlphaFoldDB" id="A0ABD4WSA6"/>
<dbReference type="RefSeq" id="WP_057275176.1">
    <property type="nucleotide sequence ID" value="NZ_JACZID010000051.1"/>
</dbReference>
<evidence type="ECO:0000313" key="2">
    <source>
        <dbReference type="Proteomes" id="UP001213771"/>
    </source>
</evidence>